<evidence type="ECO:0000313" key="1">
    <source>
        <dbReference type="EMBL" id="OTP70700.1"/>
    </source>
</evidence>
<proteinExistence type="predicted"/>
<dbReference type="PIRSF" id="PIRSF029287">
    <property type="entry name" value="UCP029287"/>
    <property type="match status" value="1"/>
</dbReference>
<dbReference type="Pfam" id="PF09867">
    <property type="entry name" value="TagF_N"/>
    <property type="match status" value="1"/>
</dbReference>
<dbReference type="InterPro" id="IPR017748">
    <property type="entry name" value="TagF"/>
</dbReference>
<evidence type="ECO:0000313" key="2">
    <source>
        <dbReference type="Proteomes" id="UP000195221"/>
    </source>
</evidence>
<dbReference type="RefSeq" id="WP_075358141.1">
    <property type="nucleotide sequence ID" value="NZ_MSRG01000023.1"/>
</dbReference>
<accession>A0A242MIY2</accession>
<gene>
    <name evidence="1" type="ORF">PAMC26577_26960</name>
</gene>
<name>A0A242MIY2_CABSO</name>
<dbReference type="InterPro" id="IPR038225">
    <property type="entry name" value="TagF_sf"/>
</dbReference>
<dbReference type="Gene3D" id="3.40.1730.10">
    <property type="entry name" value="pa0076 domain"/>
    <property type="match status" value="1"/>
</dbReference>
<dbReference type="EMBL" id="NBTZ01000106">
    <property type="protein sequence ID" value="OTP70700.1"/>
    <property type="molecule type" value="Genomic_DNA"/>
</dbReference>
<organism evidence="1 2">
    <name type="scientific">Caballeronia sordidicola</name>
    <name type="common">Burkholderia sordidicola</name>
    <dbReference type="NCBI Taxonomy" id="196367"/>
    <lineage>
        <taxon>Bacteria</taxon>
        <taxon>Pseudomonadati</taxon>
        <taxon>Pseudomonadota</taxon>
        <taxon>Betaproteobacteria</taxon>
        <taxon>Burkholderiales</taxon>
        <taxon>Burkholderiaceae</taxon>
        <taxon>Caballeronia</taxon>
    </lineage>
</organism>
<protein>
    <submittedName>
        <fullName evidence="1">Protein phosphatase ImpM</fullName>
    </submittedName>
</protein>
<sequence length="194" mass="21803">MTTPEEAGTGFYGKVRTHGDFVGRGLSREFVVQWDTWLQRGLLKAQEQLGDAWLQDFLGMPLWCFAMKPGVMDDTAYAGVMMPGIDAVGRYFPFVVARPMAQAFFDDWLHSSSVWYEHAAGLALSTLKAKFSLAEFETELEQLDSGAETLVWRDKFRRFLSEGDVASVWWTSAQALHRHEGAPDTALFLRLLGG</sequence>
<dbReference type="AlphaFoldDB" id="A0A242MIY2"/>
<dbReference type="Proteomes" id="UP000195221">
    <property type="component" value="Unassembled WGS sequence"/>
</dbReference>
<reference evidence="1 2" key="1">
    <citation type="submission" date="2017-03" db="EMBL/GenBank/DDBJ databases">
        <title>Genome analysis of strain PAMC 26577.</title>
        <authorList>
            <person name="Oh H.-M."/>
            <person name="Yang J.-A."/>
        </authorList>
    </citation>
    <scope>NUCLEOTIDE SEQUENCE [LARGE SCALE GENOMIC DNA]</scope>
    <source>
        <strain evidence="1 2">PAMC 26577</strain>
    </source>
</reference>
<dbReference type="NCBIfam" id="TIGR03373">
    <property type="entry name" value="VI_minor_4"/>
    <property type="match status" value="1"/>
</dbReference>
<comment type="caution">
    <text evidence="1">The sequence shown here is derived from an EMBL/GenBank/DDBJ whole genome shotgun (WGS) entry which is preliminary data.</text>
</comment>